<keyword evidence="6 8" id="KW-0472">Membrane</keyword>
<dbReference type="InterPro" id="IPR012936">
    <property type="entry name" value="Erv_C"/>
</dbReference>
<feature type="domain" description="Endoplasmic reticulum vesicle transporter N-terminal" evidence="10">
    <location>
        <begin position="7"/>
        <end position="95"/>
    </location>
</feature>
<dbReference type="GO" id="GO:0000139">
    <property type="term" value="C:Golgi membrane"/>
    <property type="evidence" value="ECO:0007669"/>
    <property type="project" value="TreeGrafter"/>
</dbReference>
<evidence type="ECO:0000256" key="6">
    <source>
        <dbReference type="ARBA" id="ARBA00023136"/>
    </source>
</evidence>
<dbReference type="Pfam" id="PF07970">
    <property type="entry name" value="COPIIcoated_ERV"/>
    <property type="match status" value="1"/>
</dbReference>
<dbReference type="PANTHER" id="PTHR10984">
    <property type="entry name" value="ENDOPLASMIC RETICULUM-GOLGI INTERMEDIATE COMPARTMENT PROTEIN"/>
    <property type="match status" value="1"/>
</dbReference>
<evidence type="ECO:0000256" key="5">
    <source>
        <dbReference type="ARBA" id="ARBA00022989"/>
    </source>
</evidence>
<dbReference type="GO" id="GO:0033116">
    <property type="term" value="C:endoplasmic reticulum-Golgi intermediate compartment membrane"/>
    <property type="evidence" value="ECO:0007669"/>
    <property type="project" value="UniProtKB-SubCell"/>
</dbReference>
<dbReference type="GO" id="GO:0030134">
    <property type="term" value="C:COPII-coated ER to Golgi transport vesicle"/>
    <property type="evidence" value="ECO:0007669"/>
    <property type="project" value="TreeGrafter"/>
</dbReference>
<evidence type="ECO:0000256" key="4">
    <source>
        <dbReference type="ARBA" id="ARBA00022692"/>
    </source>
</evidence>
<feature type="transmembrane region" description="Helical" evidence="8">
    <location>
        <begin position="20"/>
        <end position="44"/>
    </location>
</feature>
<dbReference type="EMBL" id="GDAI01001414">
    <property type="protein sequence ID" value="JAI16189.1"/>
    <property type="molecule type" value="mRNA"/>
</dbReference>
<reference evidence="11" key="1">
    <citation type="journal article" date="2015" name="Insect Biochem. Mol. Biol.">
        <title>An insight into the sialome of the horse fly, Tabanus bromius.</title>
        <authorList>
            <person name="Ribeiro J.M."/>
            <person name="Kazimirova M."/>
            <person name="Takac P."/>
            <person name="Andersen J.F."/>
            <person name="Francischetti I.M."/>
        </authorList>
    </citation>
    <scope>NUCLEOTIDE SEQUENCE</scope>
</reference>
<evidence type="ECO:0000313" key="11">
    <source>
        <dbReference type="EMBL" id="JAI16189.1"/>
    </source>
</evidence>
<keyword evidence="4 8" id="KW-0812">Transmembrane</keyword>
<feature type="domain" description="Endoplasmic reticulum vesicle transporter C-terminal" evidence="9">
    <location>
        <begin position="144"/>
        <end position="360"/>
    </location>
</feature>
<comment type="subcellular location">
    <subcellularLocation>
        <location evidence="2">Endoplasmic reticulum-Golgi intermediate compartment membrane</location>
        <topology evidence="2">Multi-pass membrane protein</topology>
    </subcellularLocation>
    <subcellularLocation>
        <location evidence="1">Golgi apparatus</location>
        <location evidence="1">cis-Golgi network membrane</location>
        <topology evidence="1">Multi-pass membrane protein</topology>
    </subcellularLocation>
</comment>
<dbReference type="InterPro" id="IPR039542">
    <property type="entry name" value="Erv_N"/>
</dbReference>
<organism evidence="11">
    <name type="scientific">Tabanus bromius</name>
    <name type="common">Band-eyed brown horse fly</name>
    <dbReference type="NCBI Taxonomy" id="304241"/>
    <lineage>
        <taxon>Eukaryota</taxon>
        <taxon>Metazoa</taxon>
        <taxon>Ecdysozoa</taxon>
        <taxon>Arthropoda</taxon>
        <taxon>Hexapoda</taxon>
        <taxon>Insecta</taxon>
        <taxon>Pterygota</taxon>
        <taxon>Neoptera</taxon>
        <taxon>Endopterygota</taxon>
        <taxon>Diptera</taxon>
        <taxon>Brachycera</taxon>
        <taxon>Tabanomorpha</taxon>
        <taxon>Tabanoidea</taxon>
        <taxon>Tabanidae</taxon>
        <taxon>Tabanus</taxon>
    </lineage>
</organism>
<dbReference type="InterPro" id="IPR045888">
    <property type="entry name" value="Erv"/>
</dbReference>
<comment type="similarity">
    <text evidence="3">Belongs to the ERGIC family.</text>
</comment>
<feature type="transmembrane region" description="Helical" evidence="8">
    <location>
        <begin position="342"/>
        <end position="364"/>
    </location>
</feature>
<name>A0A0K8TPB3_TABBR</name>
<evidence type="ECO:0000259" key="10">
    <source>
        <dbReference type="Pfam" id="PF13850"/>
    </source>
</evidence>
<dbReference type="GO" id="GO:0006890">
    <property type="term" value="P:retrograde vesicle-mediated transport, Golgi to endoplasmic reticulum"/>
    <property type="evidence" value="ECO:0007669"/>
    <property type="project" value="TreeGrafter"/>
</dbReference>
<dbReference type="Pfam" id="PF13850">
    <property type="entry name" value="ERGIC_N"/>
    <property type="match status" value="1"/>
</dbReference>
<dbReference type="AlphaFoldDB" id="A0A0K8TPB3"/>
<sequence length="381" mass="42779">MKPFEVLKQLDAYPRLLESYARGTIVGATATLISASIITVLVVLELVRYSEKSVSEELFVDTTRNSKLKINLDVVIPKLSCDYLSLDATDYSGNQDVKVVHNVKKIKLDLFGNEIRENLTEPLIFPNNSQEKTGNSTSSECGSCYGAAQRCCNTCEEVIEAYREKRWEPNYDDFEQCKERKLQKKLSEFRAFQEGCHMLGYMEVNRIGGNFHIAPGKSFSVNHIHVHDVQPFSSSDFNLTHIFRHLSFGGKLGIVDTNPLDGTLAIATEGSTSFQYYIKIIPTMYIARNGSKTFTNQFSFAFNKKIVSPVIGESGMPGIFFTYELSPLMVKYTEKERSLGHLATNMCSIIGGVFTVSGIIVSFIRNSVNVMWQKLELGKLN</sequence>
<accession>A0A0K8TPB3</accession>
<evidence type="ECO:0000259" key="9">
    <source>
        <dbReference type="Pfam" id="PF07970"/>
    </source>
</evidence>
<evidence type="ECO:0000256" key="2">
    <source>
        <dbReference type="ARBA" id="ARBA00004457"/>
    </source>
</evidence>
<dbReference type="GO" id="GO:0005789">
    <property type="term" value="C:endoplasmic reticulum membrane"/>
    <property type="evidence" value="ECO:0007669"/>
    <property type="project" value="TreeGrafter"/>
</dbReference>
<dbReference type="GO" id="GO:0006888">
    <property type="term" value="P:endoplasmic reticulum to Golgi vesicle-mediated transport"/>
    <property type="evidence" value="ECO:0007669"/>
    <property type="project" value="TreeGrafter"/>
</dbReference>
<keyword evidence="5 8" id="KW-1133">Transmembrane helix</keyword>
<proteinExistence type="evidence at transcript level"/>
<evidence type="ECO:0000256" key="3">
    <source>
        <dbReference type="ARBA" id="ARBA00005648"/>
    </source>
</evidence>
<evidence type="ECO:0000256" key="7">
    <source>
        <dbReference type="ARBA" id="ARBA00040493"/>
    </source>
</evidence>
<evidence type="ECO:0000256" key="1">
    <source>
        <dbReference type="ARBA" id="ARBA00004257"/>
    </source>
</evidence>
<evidence type="ECO:0000256" key="8">
    <source>
        <dbReference type="SAM" id="Phobius"/>
    </source>
</evidence>
<dbReference type="PANTHER" id="PTHR10984:SF25">
    <property type="entry name" value="ENDOPLASMIC RETICULUM-GOLGI INTERMEDIATE COMPARTMENT PROTEIN 3"/>
    <property type="match status" value="1"/>
</dbReference>
<protein>
    <recommendedName>
        <fullName evidence="7">Endoplasmic reticulum-Golgi intermediate compartment protein 3</fullName>
    </recommendedName>
</protein>